<dbReference type="Proteomes" id="UP000199118">
    <property type="component" value="Unassembled WGS sequence"/>
</dbReference>
<protein>
    <submittedName>
        <fullName evidence="2">Uncharacterized protein</fullName>
    </submittedName>
</protein>
<dbReference type="STRING" id="356660.SAMN05444336_101264"/>
<accession>A0A1H2R9F9</accession>
<feature type="region of interest" description="Disordered" evidence="1">
    <location>
        <begin position="17"/>
        <end position="96"/>
    </location>
</feature>
<organism evidence="2 3">
    <name type="scientific">Albimonas donghaensis</name>
    <dbReference type="NCBI Taxonomy" id="356660"/>
    <lineage>
        <taxon>Bacteria</taxon>
        <taxon>Pseudomonadati</taxon>
        <taxon>Pseudomonadota</taxon>
        <taxon>Alphaproteobacteria</taxon>
        <taxon>Rhodobacterales</taxon>
        <taxon>Paracoccaceae</taxon>
        <taxon>Albimonas</taxon>
    </lineage>
</organism>
<name>A0A1H2R9F9_9RHOB</name>
<evidence type="ECO:0000313" key="3">
    <source>
        <dbReference type="Proteomes" id="UP000199118"/>
    </source>
</evidence>
<feature type="compositionally biased region" description="Gly residues" evidence="1">
    <location>
        <begin position="20"/>
        <end position="80"/>
    </location>
</feature>
<reference evidence="2 3" key="1">
    <citation type="submission" date="2016-10" db="EMBL/GenBank/DDBJ databases">
        <authorList>
            <person name="de Groot N.N."/>
        </authorList>
    </citation>
    <scope>NUCLEOTIDE SEQUENCE [LARGE SCALE GENOMIC DNA]</scope>
    <source>
        <strain evidence="2 3">DSM 17890</strain>
    </source>
</reference>
<dbReference type="OrthoDB" id="7864044at2"/>
<gene>
    <name evidence="2" type="ORF">SAMN05444336_101264</name>
</gene>
<keyword evidence="3" id="KW-1185">Reference proteome</keyword>
<proteinExistence type="predicted"/>
<evidence type="ECO:0000256" key="1">
    <source>
        <dbReference type="SAM" id="MobiDB-lite"/>
    </source>
</evidence>
<dbReference type="RefSeq" id="WP_143040181.1">
    <property type="nucleotide sequence ID" value="NZ_FNMZ01000001.1"/>
</dbReference>
<evidence type="ECO:0000313" key="2">
    <source>
        <dbReference type="EMBL" id="SDW15484.1"/>
    </source>
</evidence>
<feature type="compositionally biased region" description="Basic and acidic residues" evidence="1">
    <location>
        <begin position="81"/>
        <end position="96"/>
    </location>
</feature>
<sequence length="356" mass="36599">MRRLTMMTALWAELIRGPEGEGAGGGGTGGGDAGGAQAGAGDGEGGAAAGASGAGEGGAGGSAGGESGGAGADENAGGGRPWHEREGALTGPEREWLKARGMLTDDTEGVLLRAIRGHMAAETRLGKPADALMEKPAKGQDVHDWLRANSAMLGLPDAPEGYEIEKPELPKGLEWNGELEAGFRQLAHEHAMTPAQVQAGAKFFAEFQARQFETVGAQLQEASDAMRQALERDWGDQYPAKIQRAQQAAQAVGQAAGLDNDAIMRIGELLAPKIGDAGIMRLFAAIGDMAGDDGFVAGGAGGASGMGMTPAEAKAELQRFTSREGEYGKANAAGRVSKDLEDRRAMLLKLAAPPKR</sequence>
<dbReference type="AlphaFoldDB" id="A0A1H2R9F9"/>
<dbReference type="EMBL" id="FNMZ01000001">
    <property type="protein sequence ID" value="SDW15484.1"/>
    <property type="molecule type" value="Genomic_DNA"/>
</dbReference>